<comment type="caution">
    <text evidence="1">The sequence shown here is derived from an EMBL/GenBank/DDBJ whole genome shotgun (WGS) entry which is preliminary data.</text>
</comment>
<dbReference type="AlphaFoldDB" id="A0A8H7ZXQ7"/>
<keyword evidence="2" id="KW-1185">Reference proteome</keyword>
<gene>
    <name evidence="1" type="ORF">BJ554DRAFT_6489</name>
</gene>
<reference evidence="1 2" key="1">
    <citation type="journal article" name="Sci. Rep.">
        <title>Genome-scale phylogenetic analyses confirm Olpidium as the closest living zoosporic fungus to the non-flagellated, terrestrial fungi.</title>
        <authorList>
            <person name="Chang Y."/>
            <person name="Rochon D."/>
            <person name="Sekimoto S."/>
            <person name="Wang Y."/>
            <person name="Chovatia M."/>
            <person name="Sandor L."/>
            <person name="Salamov A."/>
            <person name="Grigoriev I.V."/>
            <person name="Stajich J.E."/>
            <person name="Spatafora J.W."/>
        </authorList>
    </citation>
    <scope>NUCLEOTIDE SEQUENCE [LARGE SCALE GENOMIC DNA]</scope>
    <source>
        <strain evidence="1">S191</strain>
    </source>
</reference>
<proteinExistence type="predicted"/>
<organism evidence="1 2">
    <name type="scientific">Olpidium bornovanus</name>
    <dbReference type="NCBI Taxonomy" id="278681"/>
    <lineage>
        <taxon>Eukaryota</taxon>
        <taxon>Fungi</taxon>
        <taxon>Fungi incertae sedis</taxon>
        <taxon>Olpidiomycota</taxon>
        <taxon>Olpidiomycotina</taxon>
        <taxon>Olpidiomycetes</taxon>
        <taxon>Olpidiales</taxon>
        <taxon>Olpidiaceae</taxon>
        <taxon>Olpidium</taxon>
    </lineage>
</organism>
<evidence type="ECO:0000313" key="1">
    <source>
        <dbReference type="EMBL" id="KAG5461335.1"/>
    </source>
</evidence>
<name>A0A8H7ZXQ7_9FUNG</name>
<sequence length="39" mass="4373">MNNGAFSQGPVWSFVKEMERATRKRTYSELAANGTLQVP</sequence>
<dbReference type="EMBL" id="JAEFCI010003806">
    <property type="protein sequence ID" value="KAG5461335.1"/>
    <property type="molecule type" value="Genomic_DNA"/>
</dbReference>
<accession>A0A8H7ZXQ7</accession>
<dbReference type="Proteomes" id="UP000673691">
    <property type="component" value="Unassembled WGS sequence"/>
</dbReference>
<protein>
    <submittedName>
        <fullName evidence="1">Uncharacterized protein</fullName>
    </submittedName>
</protein>
<evidence type="ECO:0000313" key="2">
    <source>
        <dbReference type="Proteomes" id="UP000673691"/>
    </source>
</evidence>